<dbReference type="Gene3D" id="3.30.499.10">
    <property type="entry name" value="Aconitase, domain 3"/>
    <property type="match status" value="2"/>
</dbReference>
<dbReference type="NCBIfam" id="TIGR01341">
    <property type="entry name" value="aconitase_1"/>
    <property type="match status" value="1"/>
</dbReference>
<dbReference type="Pfam" id="PF00330">
    <property type="entry name" value="Aconitase"/>
    <property type="match status" value="1"/>
</dbReference>
<comment type="pathway">
    <text evidence="2">Carbohydrate metabolism; tricarboxylic acid cycle; isocitrate from oxaloacetate: step 2/2.</text>
</comment>
<dbReference type="PRINTS" id="PR00415">
    <property type="entry name" value="ACONITASE"/>
</dbReference>
<keyword evidence="6 10" id="KW-0408">Iron</keyword>
<dbReference type="GO" id="GO:0051539">
    <property type="term" value="F:4 iron, 4 sulfur cluster binding"/>
    <property type="evidence" value="ECO:0007669"/>
    <property type="project" value="UniProtKB-KW"/>
</dbReference>
<protein>
    <recommendedName>
        <fullName evidence="10">Aconitate hydratase</fullName>
        <shortName evidence="10">Aconitase</shortName>
        <ecNumber evidence="10">4.2.1.3</ecNumber>
    </recommendedName>
</protein>
<dbReference type="InterPro" id="IPR006249">
    <property type="entry name" value="Aconitase/IRP2"/>
</dbReference>
<dbReference type="InterPro" id="IPR015928">
    <property type="entry name" value="Aconitase/3IPM_dehydase_swvl"/>
</dbReference>
<comment type="cofactor">
    <cofactor evidence="1">
        <name>[4Fe-4S] cluster</name>
        <dbReference type="ChEBI" id="CHEBI:49883"/>
    </cofactor>
</comment>
<evidence type="ECO:0000256" key="8">
    <source>
        <dbReference type="ARBA" id="ARBA00023239"/>
    </source>
</evidence>
<dbReference type="RefSeq" id="WP_094851480.1">
    <property type="nucleotide sequence ID" value="NZ_NEVM01000001.1"/>
</dbReference>
<dbReference type="InterPro" id="IPR018136">
    <property type="entry name" value="Aconitase_4Fe-4S_BS"/>
</dbReference>
<dbReference type="SUPFAM" id="SSF53732">
    <property type="entry name" value="Aconitase iron-sulfur domain"/>
    <property type="match status" value="1"/>
</dbReference>
<gene>
    <name evidence="13" type="ORF">CAL29_02865</name>
</gene>
<feature type="domain" description="Aconitase A/isopropylmalate dehydratase small subunit swivel" evidence="12">
    <location>
        <begin position="677"/>
        <end position="804"/>
    </location>
</feature>
<dbReference type="NCBIfam" id="NF009520">
    <property type="entry name" value="PRK12881.1"/>
    <property type="match status" value="1"/>
</dbReference>
<comment type="catalytic activity">
    <reaction evidence="9 10">
        <text>citrate = D-threo-isocitrate</text>
        <dbReference type="Rhea" id="RHEA:10336"/>
        <dbReference type="ChEBI" id="CHEBI:15562"/>
        <dbReference type="ChEBI" id="CHEBI:16947"/>
        <dbReference type="EC" id="4.2.1.3"/>
    </reaction>
</comment>
<dbReference type="OrthoDB" id="9764318at2"/>
<name>A0A261SJN1_9BORD</name>
<dbReference type="Gene3D" id="3.20.19.10">
    <property type="entry name" value="Aconitase, domain 4"/>
    <property type="match status" value="1"/>
</dbReference>
<dbReference type="InterPro" id="IPR000573">
    <property type="entry name" value="AconitaseA/IPMdHydase_ssu_swvl"/>
</dbReference>
<dbReference type="InterPro" id="IPR036008">
    <property type="entry name" value="Aconitase_4Fe-4S_dom"/>
</dbReference>
<dbReference type="InterPro" id="IPR044137">
    <property type="entry name" value="AcnA_IRP_Swivel"/>
</dbReference>
<dbReference type="AlphaFoldDB" id="A0A261SJN1"/>
<keyword evidence="8 10" id="KW-0456">Lyase</keyword>
<dbReference type="Pfam" id="PF00694">
    <property type="entry name" value="Aconitase_C"/>
    <property type="match status" value="1"/>
</dbReference>
<dbReference type="NCBIfam" id="NF006757">
    <property type="entry name" value="PRK09277.1"/>
    <property type="match status" value="1"/>
</dbReference>
<dbReference type="EMBL" id="NEVM01000001">
    <property type="protein sequence ID" value="OZI37375.1"/>
    <property type="molecule type" value="Genomic_DNA"/>
</dbReference>
<dbReference type="GO" id="GO:0046872">
    <property type="term" value="F:metal ion binding"/>
    <property type="evidence" value="ECO:0007669"/>
    <property type="project" value="UniProtKB-KW"/>
</dbReference>
<reference evidence="14" key="1">
    <citation type="submission" date="2017-05" db="EMBL/GenBank/DDBJ databases">
        <title>Complete and WGS of Bordetella genogroups.</title>
        <authorList>
            <person name="Spilker T."/>
            <person name="Lipuma J."/>
        </authorList>
    </citation>
    <scope>NUCLEOTIDE SEQUENCE [LARGE SCALE GENOMIC DNA]</scope>
    <source>
        <strain evidence="14">AU16122</strain>
    </source>
</reference>
<keyword evidence="7 10" id="KW-0411">Iron-sulfur</keyword>
<evidence type="ECO:0000313" key="13">
    <source>
        <dbReference type="EMBL" id="OZI37375.1"/>
    </source>
</evidence>
<dbReference type="GO" id="GO:0003994">
    <property type="term" value="F:aconitate hydratase activity"/>
    <property type="evidence" value="ECO:0007669"/>
    <property type="project" value="UniProtKB-EC"/>
</dbReference>
<dbReference type="InterPro" id="IPR015931">
    <property type="entry name" value="Acnase/IPM_dHydase_lsu_aba_1/3"/>
</dbReference>
<evidence type="ECO:0000313" key="14">
    <source>
        <dbReference type="Proteomes" id="UP000216020"/>
    </source>
</evidence>
<evidence type="ECO:0000256" key="6">
    <source>
        <dbReference type="ARBA" id="ARBA00023004"/>
    </source>
</evidence>
<proteinExistence type="inferred from homology"/>
<dbReference type="InterPro" id="IPR001030">
    <property type="entry name" value="Acoase/IPM_deHydtase_lsu_aba"/>
</dbReference>
<evidence type="ECO:0000256" key="9">
    <source>
        <dbReference type="ARBA" id="ARBA00023501"/>
    </source>
</evidence>
<evidence type="ECO:0000256" key="1">
    <source>
        <dbReference type="ARBA" id="ARBA00001966"/>
    </source>
</evidence>
<evidence type="ECO:0000256" key="3">
    <source>
        <dbReference type="ARBA" id="ARBA00007185"/>
    </source>
</evidence>
<evidence type="ECO:0000256" key="5">
    <source>
        <dbReference type="ARBA" id="ARBA00022723"/>
    </source>
</evidence>
<evidence type="ECO:0000259" key="11">
    <source>
        <dbReference type="Pfam" id="PF00330"/>
    </source>
</evidence>
<dbReference type="EC" id="4.2.1.3" evidence="10"/>
<keyword evidence="14" id="KW-1185">Reference proteome</keyword>
<dbReference type="PANTHER" id="PTHR11670">
    <property type="entry name" value="ACONITASE/IRON-RESPONSIVE ELEMENT FAMILY MEMBER"/>
    <property type="match status" value="1"/>
</dbReference>
<evidence type="ECO:0000259" key="12">
    <source>
        <dbReference type="Pfam" id="PF00694"/>
    </source>
</evidence>
<keyword evidence="4 10" id="KW-0004">4Fe-4S</keyword>
<keyword evidence="5" id="KW-0479">Metal-binding</keyword>
<dbReference type="PROSITE" id="PS00450">
    <property type="entry name" value="ACONITASE_1"/>
    <property type="match status" value="1"/>
</dbReference>
<dbReference type="GO" id="GO:0006099">
    <property type="term" value="P:tricarboxylic acid cycle"/>
    <property type="evidence" value="ECO:0007669"/>
    <property type="project" value="UniProtKB-UniPathway"/>
</dbReference>
<accession>A0A261SJN1</accession>
<dbReference type="SUPFAM" id="SSF52016">
    <property type="entry name" value="LeuD/IlvD-like"/>
    <property type="match status" value="1"/>
</dbReference>
<dbReference type="FunFam" id="3.20.19.10:FF:000001">
    <property type="entry name" value="Aconitate hydratase"/>
    <property type="match status" value="1"/>
</dbReference>
<evidence type="ECO:0000256" key="10">
    <source>
        <dbReference type="RuleBase" id="RU361275"/>
    </source>
</evidence>
<comment type="caution">
    <text evidence="13">The sequence shown here is derived from an EMBL/GenBank/DDBJ whole genome shotgun (WGS) entry which is preliminary data.</text>
</comment>
<organism evidence="13 14">
    <name type="scientific">Bordetella genomosp. 10</name>
    <dbReference type="NCBI Taxonomy" id="1416804"/>
    <lineage>
        <taxon>Bacteria</taxon>
        <taxon>Pseudomonadati</taxon>
        <taxon>Pseudomonadota</taxon>
        <taxon>Betaproteobacteria</taxon>
        <taxon>Burkholderiales</taxon>
        <taxon>Alcaligenaceae</taxon>
        <taxon>Bordetella</taxon>
    </lineage>
</organism>
<dbReference type="Proteomes" id="UP000216020">
    <property type="component" value="Unassembled WGS sequence"/>
</dbReference>
<comment type="similarity">
    <text evidence="3 10">Belongs to the aconitase/IPM isomerase family.</text>
</comment>
<evidence type="ECO:0000256" key="2">
    <source>
        <dbReference type="ARBA" id="ARBA00004717"/>
    </source>
</evidence>
<feature type="domain" description="Aconitase/3-isopropylmalate dehydratase large subunit alpha/beta/alpha" evidence="11">
    <location>
        <begin position="79"/>
        <end position="549"/>
    </location>
</feature>
<dbReference type="UniPathway" id="UPA00223">
    <property type="reaction ID" value="UER00718"/>
</dbReference>
<comment type="function">
    <text evidence="10">Catalyzes the isomerization of citrate to isocitrate via cis-aconitate.</text>
</comment>
<sequence>MPSDQSRPQDAYLRPVPTTGSTPVLGYSLAAAFPDIDLARLPYSVRILAENVLRNLGVNGISQDDLSALIHWQPDQTQPIEVSYHPARVLMQDYTGIPTLVDIATLRNDMADAGGDPRGVNPQIPVDLVIDHSLVVDFSGRPDALIGNMDLEFSRNAERFRLAKWAQKTFDNVRVVPPGKGILHQVNIEHIATVVRTSETARGVVAYPDTMVGTDSHSTMVNGLGVLGWGVGGIEAEAAMMGLPLVTPLGRVIGVRLSGKLRPGVTATDLVLTLTQKLRAAGVVGAMVEFCGPALDELPVADRATIANMGPEYGSTCVLFPIDAATTAYLSLTGRGDEQVALVEAYARFQGLWRDANSVEPTYSALVTLDLSEVEPCVAGPSKPHQRVPLGEVAAQHGDKPIAPAEVRFEDGAVVIAAITSCTNTSNPAVMIAAGLLARNAVRRGMISRPWVKTSLTPGSRAVGAYLAAAGLLEPMEKLGFGIAGYGCATCGGNSGPLDPAIEAAIRDRKLHVCSALSGNRNFEARIHLLVRGNYLMSPPLVVAYAIAGHMGIDLTRDAIGVDADGKPVFLSEIWPDAAEVQEIVARHVTPAAFVTGYADVFKGEDAWETLSPPLSELFPWDDGSTYIRRPPYAELKRADGAPADIRSARALLMLGDGITTDHISPAGAIAAGTPAAKYLQDHGVASIDFNAYGSRRSNHEVMVRGTFANTRLRNELVPGIEGGYTKVFGDQAPSSVFEAAERYRAAGVPVVVIAGKDYGAGSSRDWAAKGTRLLGVGAVIAESFERIHRANLANLGVLPLQFLPGQSRSTLGLEGIETFDIDTSSAAPGGTVTVTMHRADGRTERFQCRCRLDTASEVEVWRRGGMFPFVLDRLIHQEETTA</sequence>
<dbReference type="Gene3D" id="6.10.190.10">
    <property type="match status" value="1"/>
</dbReference>
<evidence type="ECO:0000256" key="4">
    <source>
        <dbReference type="ARBA" id="ARBA00022485"/>
    </source>
</evidence>
<evidence type="ECO:0000256" key="7">
    <source>
        <dbReference type="ARBA" id="ARBA00023014"/>
    </source>
</evidence>
<dbReference type="CDD" id="cd01580">
    <property type="entry name" value="AcnA_IRP_Swivel"/>
    <property type="match status" value="1"/>
</dbReference>